<dbReference type="AlphaFoldDB" id="A0A4R4FGM9"/>
<dbReference type="Pfam" id="PF21948">
    <property type="entry name" value="LplA-B_cat"/>
    <property type="match status" value="1"/>
</dbReference>
<evidence type="ECO:0000313" key="9">
    <source>
        <dbReference type="EMBL" id="TDA22874.1"/>
    </source>
</evidence>
<dbReference type="GO" id="GO:0017118">
    <property type="term" value="F:lipoyltransferase activity"/>
    <property type="evidence" value="ECO:0007669"/>
    <property type="project" value="TreeGrafter"/>
</dbReference>
<dbReference type="SUPFAM" id="SSF55681">
    <property type="entry name" value="Class II aaRS and biotin synthetases"/>
    <property type="match status" value="1"/>
</dbReference>
<comment type="pathway">
    <text evidence="2">Protein modification; protein lipoylation via exogenous pathway; protein N(6)-(lipoyl)lysine from lipoate: step 1/2.</text>
</comment>
<dbReference type="PANTHER" id="PTHR12561">
    <property type="entry name" value="LIPOATE-PROTEIN LIGASE"/>
    <property type="match status" value="1"/>
</dbReference>
<proteinExistence type="predicted"/>
<evidence type="ECO:0000256" key="2">
    <source>
        <dbReference type="ARBA" id="ARBA00005124"/>
    </source>
</evidence>
<dbReference type="Pfam" id="PF10437">
    <property type="entry name" value="Lip_prot_lig_C"/>
    <property type="match status" value="1"/>
</dbReference>
<dbReference type="Gene3D" id="3.30.930.10">
    <property type="entry name" value="Bira Bifunctional Protein, Domain 2"/>
    <property type="match status" value="1"/>
</dbReference>
<dbReference type="PANTHER" id="PTHR12561:SF3">
    <property type="entry name" value="LIPOYLTRANSFERASE 1, MITOCHONDRIAL"/>
    <property type="match status" value="1"/>
</dbReference>
<evidence type="ECO:0000256" key="6">
    <source>
        <dbReference type="ARBA" id="ARBA00022840"/>
    </source>
</evidence>
<dbReference type="EC" id="6.3.1.20" evidence="3"/>
<protein>
    <recommendedName>
        <fullName evidence="3">lipoate--protein ligase</fullName>
        <ecNumber evidence="3">6.3.1.20</ecNumber>
    </recommendedName>
</protein>
<dbReference type="PROSITE" id="PS51733">
    <property type="entry name" value="BPL_LPL_CATALYTIC"/>
    <property type="match status" value="1"/>
</dbReference>
<gene>
    <name evidence="9" type="ORF">E1963_01925</name>
</gene>
<evidence type="ECO:0000256" key="4">
    <source>
        <dbReference type="ARBA" id="ARBA00022598"/>
    </source>
</evidence>
<dbReference type="RefSeq" id="WP_132274593.1">
    <property type="nucleotide sequence ID" value="NZ_JAOBST010000006.1"/>
</dbReference>
<dbReference type="InterPro" id="IPR019491">
    <property type="entry name" value="Lipoate_protein_ligase_C"/>
</dbReference>
<evidence type="ECO:0000256" key="1">
    <source>
        <dbReference type="ARBA" id="ARBA00005085"/>
    </source>
</evidence>
<dbReference type="GO" id="GO:0016979">
    <property type="term" value="F:lipoate-protein ligase activity"/>
    <property type="evidence" value="ECO:0007669"/>
    <property type="project" value="UniProtKB-EC"/>
</dbReference>
<comment type="caution">
    <text evidence="9">The sequence shown here is derived from an EMBL/GenBank/DDBJ whole genome shotgun (WGS) entry which is preliminary data.</text>
</comment>
<feature type="domain" description="BPL/LPL catalytic" evidence="8">
    <location>
        <begin position="30"/>
        <end position="213"/>
    </location>
</feature>
<dbReference type="EMBL" id="SMMX01000002">
    <property type="protein sequence ID" value="TDA22874.1"/>
    <property type="molecule type" value="Genomic_DNA"/>
</dbReference>
<dbReference type="NCBIfam" id="TIGR00545">
    <property type="entry name" value="lipoyltrans"/>
    <property type="match status" value="1"/>
</dbReference>
<keyword evidence="10" id="KW-1185">Reference proteome</keyword>
<accession>A0A4R4FGM9</accession>
<dbReference type="SUPFAM" id="SSF82649">
    <property type="entry name" value="SufE/NifU"/>
    <property type="match status" value="1"/>
</dbReference>
<evidence type="ECO:0000313" key="10">
    <source>
        <dbReference type="Proteomes" id="UP000295710"/>
    </source>
</evidence>
<dbReference type="Gene3D" id="3.30.390.50">
    <property type="entry name" value="CO dehydrogenase flavoprotein, C-terminal domain"/>
    <property type="match status" value="1"/>
</dbReference>
<dbReference type="InterPro" id="IPR004143">
    <property type="entry name" value="BPL_LPL_catalytic"/>
</dbReference>
<dbReference type="CDD" id="cd16443">
    <property type="entry name" value="LplA"/>
    <property type="match status" value="1"/>
</dbReference>
<name>A0A4R4FGM9_9FIRM</name>
<comment type="pathway">
    <text evidence="1">Protein modification; protein lipoylation via exogenous pathway; protein N(6)-(lipoyl)lysine from lipoate: step 2/2.</text>
</comment>
<evidence type="ECO:0000256" key="5">
    <source>
        <dbReference type="ARBA" id="ARBA00022741"/>
    </source>
</evidence>
<evidence type="ECO:0000256" key="3">
    <source>
        <dbReference type="ARBA" id="ARBA00012367"/>
    </source>
</evidence>
<keyword evidence="6" id="KW-0067">ATP-binding</keyword>
<sequence>MVERITYIEAEQTDPRKNLALEEQLLLSCAADECILYLWQNANTVVIGRNQNAWKECLASRLKDDGGYLVRRLSGGGAVYHDLGNLNFTFLVRKDNYDLDRQLEVIVRAVQKLGIEAEKSGRNDILAQGKKFSGNAFYEQGSCCYHHGTLMVDVNIGELTKYLTVSKEKLKSKGVESVKSRVVNLKQFCPELTIGMLKESLRQAFEEVYGRKCGIRRQREFEGAKLEAAKQKYASWDWTYGRRMEFEHELSHRFPWGNLTLQFKVKNGRIADAAVWSDSMKPGFMLALPEYMKNLEYRRTAVCAQLGLFWSDDAQEEAMLADIITWLSAAEF</sequence>
<dbReference type="UniPathway" id="UPA00537">
    <property type="reaction ID" value="UER00594"/>
</dbReference>
<organism evidence="9 10">
    <name type="scientific">Extibacter muris</name>
    <dbReference type="NCBI Taxonomy" id="1796622"/>
    <lineage>
        <taxon>Bacteria</taxon>
        <taxon>Bacillati</taxon>
        <taxon>Bacillota</taxon>
        <taxon>Clostridia</taxon>
        <taxon>Lachnospirales</taxon>
        <taxon>Lachnospiraceae</taxon>
        <taxon>Extibacter</taxon>
    </lineage>
</organism>
<evidence type="ECO:0000259" key="8">
    <source>
        <dbReference type="PROSITE" id="PS51733"/>
    </source>
</evidence>
<comment type="catalytic activity">
    <reaction evidence="7">
        <text>L-lysyl-[lipoyl-carrier protein] + (R)-lipoate + ATP = N(6)-[(R)-lipoyl]-L-lysyl-[lipoyl-carrier protein] + AMP + diphosphate + H(+)</text>
        <dbReference type="Rhea" id="RHEA:49288"/>
        <dbReference type="Rhea" id="RHEA-COMP:10500"/>
        <dbReference type="Rhea" id="RHEA-COMP:10502"/>
        <dbReference type="ChEBI" id="CHEBI:15378"/>
        <dbReference type="ChEBI" id="CHEBI:29969"/>
        <dbReference type="ChEBI" id="CHEBI:30616"/>
        <dbReference type="ChEBI" id="CHEBI:33019"/>
        <dbReference type="ChEBI" id="CHEBI:83088"/>
        <dbReference type="ChEBI" id="CHEBI:83099"/>
        <dbReference type="ChEBI" id="CHEBI:456215"/>
        <dbReference type="EC" id="6.3.1.20"/>
    </reaction>
</comment>
<keyword evidence="5" id="KW-0547">Nucleotide-binding</keyword>
<dbReference type="GO" id="GO:0005524">
    <property type="term" value="F:ATP binding"/>
    <property type="evidence" value="ECO:0007669"/>
    <property type="project" value="UniProtKB-KW"/>
</dbReference>
<dbReference type="GO" id="GO:0009249">
    <property type="term" value="P:protein lipoylation"/>
    <property type="evidence" value="ECO:0007669"/>
    <property type="project" value="InterPro"/>
</dbReference>
<dbReference type="Proteomes" id="UP000295710">
    <property type="component" value="Unassembled WGS sequence"/>
</dbReference>
<evidence type="ECO:0000256" key="7">
    <source>
        <dbReference type="ARBA" id="ARBA00048037"/>
    </source>
</evidence>
<keyword evidence="4 9" id="KW-0436">Ligase</keyword>
<dbReference type="GO" id="GO:0005737">
    <property type="term" value="C:cytoplasm"/>
    <property type="evidence" value="ECO:0007669"/>
    <property type="project" value="TreeGrafter"/>
</dbReference>
<reference evidence="9 10" key="1">
    <citation type="journal article" date="2016" name="Nat. Microbiol.">
        <title>The Mouse Intestinal Bacterial Collection (miBC) provides host-specific insight into cultured diversity and functional potential of the gut microbiota.</title>
        <authorList>
            <person name="Lagkouvardos I."/>
            <person name="Pukall R."/>
            <person name="Abt B."/>
            <person name="Foesel B.U."/>
            <person name="Meier-Kolthoff J.P."/>
            <person name="Kumar N."/>
            <person name="Bresciani A."/>
            <person name="Martinez I."/>
            <person name="Just S."/>
            <person name="Ziegler C."/>
            <person name="Brugiroux S."/>
            <person name="Garzetti D."/>
            <person name="Wenning M."/>
            <person name="Bui T.P."/>
            <person name="Wang J."/>
            <person name="Hugenholtz F."/>
            <person name="Plugge C.M."/>
            <person name="Peterson D.A."/>
            <person name="Hornef M.W."/>
            <person name="Baines J.F."/>
            <person name="Smidt H."/>
            <person name="Walter J."/>
            <person name="Kristiansen K."/>
            <person name="Nielsen H.B."/>
            <person name="Haller D."/>
            <person name="Overmann J."/>
            <person name="Stecher B."/>
            <person name="Clavel T."/>
        </authorList>
    </citation>
    <scope>NUCLEOTIDE SEQUENCE [LARGE SCALE GENOMIC DNA]</scope>
    <source>
        <strain evidence="9 10">DSM 28560</strain>
    </source>
</reference>
<dbReference type="InterPro" id="IPR004562">
    <property type="entry name" value="LipoylTrfase_LipoateP_Ligase"/>
</dbReference>
<dbReference type="InterPro" id="IPR045864">
    <property type="entry name" value="aa-tRNA-synth_II/BPL/LPL"/>
</dbReference>